<keyword evidence="2" id="KW-0378">Hydrolase</keyword>
<dbReference type="AlphaFoldDB" id="A0A8H7TKY1"/>
<sequence>MVINAETRTSTSNSSYDIPIMTESSIPHLRRTKNSSQLILNGKPFLMLAGELHNSSLSSANFMSTVWQNMKDANINTLLGSVTWEMIEPVEGQFDFSELDKVILGAREFDMHLVLLWFGSFKNALSTYVPRWVKRDVKRFPRVHVSEAGAVIRTEELLSPFCEAAWTADAKAFTALMTHLKEFDSKHSTVLMVQVENETGVLGDSRDRSNIANKLFKEPVPAHLITQLQSVQTEDLHPCFSTRHPHFSSLIPGKSTWKESFPVGPDADEAFMAYHISRYVNHVATAGKAAYPIPLYTNVWLNFDDPTVLDLQGLPPIVGGGSSAGAYPSGGPVPHTFDIWKVNTPSLDFLAPDLYFHDYEEVCKQYTHAGQPLFIPEQRRDERGARRVWLAYGTYAAIGASPFGIDSLPAKDSPITKHYGLLNSMSSFILEKQATNPEDVMGFFFDEKEDTAVEPVWQRTFGTFTVTVERSFVFGKPGPGAGMVIHQGDGNFLLIGWGFQVVFSSPDPKATFTGILYSVEKEIVDDGKGGKMLKTGRVLNGDETRSGEFMIMPNEEPDYGGFPIAVTIPCGTMIAEVEAYSLFEDEEDF</sequence>
<reference evidence="6" key="1">
    <citation type="submission" date="2021-02" db="EMBL/GenBank/DDBJ databases">
        <title>Genome sequence Cadophora malorum strain M34.</title>
        <authorList>
            <person name="Stefanovic E."/>
            <person name="Vu D."/>
            <person name="Scully C."/>
            <person name="Dijksterhuis J."/>
            <person name="Roader J."/>
            <person name="Houbraken J."/>
        </authorList>
    </citation>
    <scope>NUCLEOTIDE SEQUENCE</scope>
    <source>
        <strain evidence="6">M34</strain>
    </source>
</reference>
<dbReference type="GO" id="GO:0005975">
    <property type="term" value="P:carbohydrate metabolic process"/>
    <property type="evidence" value="ECO:0007669"/>
    <property type="project" value="InterPro"/>
</dbReference>
<feature type="domain" description="Glycoside hydrolase family 42 N-terminal" evidence="4">
    <location>
        <begin position="65"/>
        <end position="248"/>
    </location>
</feature>
<comment type="caution">
    <text evidence="6">The sequence shown here is derived from an EMBL/GenBank/DDBJ whole genome shotgun (WGS) entry which is preliminary data.</text>
</comment>
<dbReference type="SUPFAM" id="SSF51445">
    <property type="entry name" value="(Trans)glycosidases"/>
    <property type="match status" value="1"/>
</dbReference>
<dbReference type="Gene3D" id="2.60.220.20">
    <property type="entry name" value="putative beta-Galactosidase from caulobacter crescentus"/>
    <property type="match status" value="1"/>
</dbReference>
<proteinExistence type="inferred from homology"/>
<evidence type="ECO:0000259" key="4">
    <source>
        <dbReference type="Pfam" id="PF02449"/>
    </source>
</evidence>
<dbReference type="PANTHER" id="PTHR23421">
    <property type="entry name" value="BETA-GALACTOSIDASE RELATED"/>
    <property type="match status" value="1"/>
</dbReference>
<dbReference type="OrthoDB" id="1657402at2759"/>
<dbReference type="Pfam" id="PF02449">
    <property type="entry name" value="Glyco_hydro_42"/>
    <property type="match status" value="1"/>
</dbReference>
<dbReference type="InterPro" id="IPR001944">
    <property type="entry name" value="Glycoside_Hdrlase_35"/>
</dbReference>
<gene>
    <name evidence="6" type="ORF">IFR04_005608</name>
</gene>
<evidence type="ECO:0008006" key="8">
    <source>
        <dbReference type="Google" id="ProtNLM"/>
    </source>
</evidence>
<dbReference type="EMBL" id="JAFJYH010000068">
    <property type="protein sequence ID" value="KAG4421306.1"/>
    <property type="molecule type" value="Genomic_DNA"/>
</dbReference>
<evidence type="ECO:0000256" key="3">
    <source>
        <dbReference type="ARBA" id="ARBA00023295"/>
    </source>
</evidence>
<evidence type="ECO:0000256" key="1">
    <source>
        <dbReference type="ARBA" id="ARBA00009809"/>
    </source>
</evidence>
<evidence type="ECO:0000259" key="5">
    <source>
        <dbReference type="Pfam" id="PF18120"/>
    </source>
</evidence>
<evidence type="ECO:0000256" key="2">
    <source>
        <dbReference type="ARBA" id="ARBA00022801"/>
    </source>
</evidence>
<keyword evidence="7" id="KW-1185">Reference proteome</keyword>
<dbReference type="InterPro" id="IPR013529">
    <property type="entry name" value="Glyco_hydro_42_N"/>
</dbReference>
<dbReference type="InterPro" id="IPR040719">
    <property type="entry name" value="DUF5597"/>
</dbReference>
<dbReference type="GO" id="GO:0009341">
    <property type="term" value="C:beta-galactosidase complex"/>
    <property type="evidence" value="ECO:0007669"/>
    <property type="project" value="InterPro"/>
</dbReference>
<protein>
    <recommendedName>
        <fullName evidence="8">Glycoside hydrolase family 35 protein</fullName>
    </recommendedName>
</protein>
<dbReference type="Proteomes" id="UP000664132">
    <property type="component" value="Unassembled WGS sequence"/>
</dbReference>
<comment type="similarity">
    <text evidence="1">Belongs to the glycosyl hydrolase 35 family.</text>
</comment>
<evidence type="ECO:0000313" key="7">
    <source>
        <dbReference type="Proteomes" id="UP000664132"/>
    </source>
</evidence>
<dbReference type="GO" id="GO:0004565">
    <property type="term" value="F:beta-galactosidase activity"/>
    <property type="evidence" value="ECO:0007669"/>
    <property type="project" value="InterPro"/>
</dbReference>
<name>A0A8H7TKY1_9HELO</name>
<dbReference type="Gene3D" id="3.20.20.80">
    <property type="entry name" value="Glycosidases"/>
    <property type="match status" value="1"/>
</dbReference>
<organism evidence="6 7">
    <name type="scientific">Cadophora malorum</name>
    <dbReference type="NCBI Taxonomy" id="108018"/>
    <lineage>
        <taxon>Eukaryota</taxon>
        <taxon>Fungi</taxon>
        <taxon>Dikarya</taxon>
        <taxon>Ascomycota</taxon>
        <taxon>Pezizomycotina</taxon>
        <taxon>Leotiomycetes</taxon>
        <taxon>Helotiales</taxon>
        <taxon>Ploettnerulaceae</taxon>
        <taxon>Cadophora</taxon>
    </lineage>
</organism>
<evidence type="ECO:0000313" key="6">
    <source>
        <dbReference type="EMBL" id="KAG4421306.1"/>
    </source>
</evidence>
<dbReference type="InterPro" id="IPR017853">
    <property type="entry name" value="GH"/>
</dbReference>
<keyword evidence="3" id="KW-0326">Glycosidase</keyword>
<accession>A0A8H7TKY1</accession>
<dbReference type="Pfam" id="PF18120">
    <property type="entry name" value="DUF5597"/>
    <property type="match status" value="1"/>
</dbReference>
<feature type="domain" description="DUF5597" evidence="5">
    <location>
        <begin position="415"/>
        <end position="550"/>
    </location>
</feature>
<dbReference type="FunFam" id="3.20.20.80:FF:000135">
    <property type="entry name" value="Beta-galactosidase, putative, bgl35A"/>
    <property type="match status" value="1"/>
</dbReference>